<evidence type="ECO:0000256" key="4">
    <source>
        <dbReference type="ARBA" id="ARBA00022801"/>
    </source>
</evidence>
<evidence type="ECO:0000256" key="2">
    <source>
        <dbReference type="ARBA" id="ARBA00022670"/>
    </source>
</evidence>
<keyword evidence="2" id="KW-0645">Protease</keyword>
<keyword evidence="5" id="KW-0788">Thiol protease</keyword>
<dbReference type="Pfam" id="PF00395">
    <property type="entry name" value="SLH"/>
    <property type="match status" value="3"/>
</dbReference>
<evidence type="ECO:0000256" key="6">
    <source>
        <dbReference type="SAM" id="SignalP"/>
    </source>
</evidence>
<dbReference type="Proteomes" id="UP001596143">
    <property type="component" value="Unassembled WGS sequence"/>
</dbReference>
<comment type="caution">
    <text evidence="9">The sequence shown here is derived from an EMBL/GenBank/DDBJ whole genome shotgun (WGS) entry which is preliminary data.</text>
</comment>
<feature type="domain" description="SLH" evidence="7">
    <location>
        <begin position="168"/>
        <end position="227"/>
    </location>
</feature>
<evidence type="ECO:0000256" key="5">
    <source>
        <dbReference type="ARBA" id="ARBA00022807"/>
    </source>
</evidence>
<accession>A0ABW0U9P7</accession>
<feature type="chain" id="PRO_5046360451" evidence="6">
    <location>
        <begin position="28"/>
        <end position="343"/>
    </location>
</feature>
<dbReference type="Gene3D" id="3.90.1720.10">
    <property type="entry name" value="endopeptidase domain like (from Nostoc punctiforme)"/>
    <property type="match status" value="1"/>
</dbReference>
<evidence type="ECO:0000313" key="10">
    <source>
        <dbReference type="Proteomes" id="UP001596143"/>
    </source>
</evidence>
<dbReference type="InterPro" id="IPR000064">
    <property type="entry name" value="NLP_P60_dom"/>
</dbReference>
<dbReference type="PROSITE" id="PS51935">
    <property type="entry name" value="NLPC_P60"/>
    <property type="match status" value="1"/>
</dbReference>
<feature type="signal peptide" evidence="6">
    <location>
        <begin position="1"/>
        <end position="27"/>
    </location>
</feature>
<feature type="domain" description="NlpC/P60" evidence="8">
    <location>
        <begin position="28"/>
        <end position="150"/>
    </location>
</feature>
<comment type="similarity">
    <text evidence="1">Belongs to the peptidase C40 family.</text>
</comment>
<organism evidence="9 10">
    <name type="scientific">Aliibacillus thermotolerans</name>
    <dbReference type="NCBI Taxonomy" id="1834418"/>
    <lineage>
        <taxon>Bacteria</taxon>
        <taxon>Bacillati</taxon>
        <taxon>Bacillota</taxon>
        <taxon>Bacilli</taxon>
        <taxon>Bacillales</taxon>
        <taxon>Bacillaceae</taxon>
        <taxon>Aliibacillus</taxon>
    </lineage>
</organism>
<dbReference type="PANTHER" id="PTHR47053:SF1">
    <property type="entry name" value="MUREIN DD-ENDOPEPTIDASE MEPH-RELATED"/>
    <property type="match status" value="1"/>
</dbReference>
<feature type="domain" description="SLH" evidence="7">
    <location>
        <begin position="228"/>
        <end position="291"/>
    </location>
</feature>
<dbReference type="InterPro" id="IPR038765">
    <property type="entry name" value="Papain-like_cys_pep_sf"/>
</dbReference>
<sequence>MLKKNLITAVSFVLLFTMLVFPTQASAGSTADAVIAEAKKHMGTPYRYGGTTPSGFDCSGFIRYVFNKNGISLPRTAAQQYGVGEPVSKSELQKGDIVFFSHGSGRINHNGIYIGDGKFIHSATSKGISISSVNDPYYWGKRYVGAKRVIDEPKEEVKSEQIKLEPLPAGEYHDVDEDFWAYESITELGTEGIVSGNEVSLFEPNEGIKRADVAEYLTKALDLPIKGQSTPFSDVDYSHPQSEYVRAVSDAGLINGNSSGEFMPDETMSRQQMAVIFYRAFELEDETYDGTFVDVDEDHRYYKHIYALAGSGIASGNKDGEFEPGRETSRAHFTVFLERALNR</sequence>
<evidence type="ECO:0000256" key="3">
    <source>
        <dbReference type="ARBA" id="ARBA00022729"/>
    </source>
</evidence>
<gene>
    <name evidence="9" type="ORF">ACFPTR_13525</name>
</gene>
<dbReference type="PANTHER" id="PTHR47053">
    <property type="entry name" value="MUREIN DD-ENDOPEPTIDASE MEPH-RELATED"/>
    <property type="match status" value="1"/>
</dbReference>
<keyword evidence="10" id="KW-1185">Reference proteome</keyword>
<evidence type="ECO:0000256" key="1">
    <source>
        <dbReference type="ARBA" id="ARBA00007074"/>
    </source>
</evidence>
<dbReference type="RefSeq" id="WP_270895615.1">
    <property type="nucleotide sequence ID" value="NZ_JBHSPF010000070.1"/>
</dbReference>
<proteinExistence type="inferred from homology"/>
<dbReference type="InterPro" id="IPR001119">
    <property type="entry name" value="SLH_dom"/>
</dbReference>
<reference evidence="10" key="1">
    <citation type="journal article" date="2019" name="Int. J. Syst. Evol. Microbiol.">
        <title>The Global Catalogue of Microorganisms (GCM) 10K type strain sequencing project: providing services to taxonomists for standard genome sequencing and annotation.</title>
        <authorList>
            <consortium name="The Broad Institute Genomics Platform"/>
            <consortium name="The Broad Institute Genome Sequencing Center for Infectious Disease"/>
            <person name="Wu L."/>
            <person name="Ma J."/>
        </authorList>
    </citation>
    <scope>NUCLEOTIDE SEQUENCE [LARGE SCALE GENOMIC DNA]</scope>
    <source>
        <strain evidence="10">CGMCC 1.15790</strain>
    </source>
</reference>
<feature type="domain" description="SLH" evidence="7">
    <location>
        <begin position="292"/>
        <end position="343"/>
    </location>
</feature>
<dbReference type="InterPro" id="IPR051202">
    <property type="entry name" value="Peptidase_C40"/>
</dbReference>
<protein>
    <submittedName>
        <fullName evidence="9">NlpC/P60 family protein</fullName>
    </submittedName>
</protein>
<dbReference type="Pfam" id="PF00877">
    <property type="entry name" value="NLPC_P60"/>
    <property type="match status" value="1"/>
</dbReference>
<evidence type="ECO:0000259" key="7">
    <source>
        <dbReference type="PROSITE" id="PS51272"/>
    </source>
</evidence>
<keyword evidence="4" id="KW-0378">Hydrolase</keyword>
<dbReference type="SUPFAM" id="SSF54001">
    <property type="entry name" value="Cysteine proteinases"/>
    <property type="match status" value="1"/>
</dbReference>
<evidence type="ECO:0000313" key="9">
    <source>
        <dbReference type="EMBL" id="MFC5629868.1"/>
    </source>
</evidence>
<keyword evidence="3 6" id="KW-0732">Signal</keyword>
<evidence type="ECO:0000259" key="8">
    <source>
        <dbReference type="PROSITE" id="PS51935"/>
    </source>
</evidence>
<dbReference type="PROSITE" id="PS51272">
    <property type="entry name" value="SLH"/>
    <property type="match status" value="3"/>
</dbReference>
<dbReference type="EMBL" id="JBHSPF010000070">
    <property type="protein sequence ID" value="MFC5629868.1"/>
    <property type="molecule type" value="Genomic_DNA"/>
</dbReference>
<name>A0ABW0U9P7_9BACI</name>